<dbReference type="GO" id="GO:0005524">
    <property type="term" value="F:ATP binding"/>
    <property type="evidence" value="ECO:0007669"/>
    <property type="project" value="UniProtKB-KW"/>
</dbReference>
<dbReference type="GO" id="GO:0005829">
    <property type="term" value="C:cytosol"/>
    <property type="evidence" value="ECO:0007669"/>
    <property type="project" value="TreeGrafter"/>
</dbReference>
<dbReference type="GO" id="GO:0016020">
    <property type="term" value="C:membrane"/>
    <property type="evidence" value="ECO:0007669"/>
    <property type="project" value="TreeGrafter"/>
</dbReference>
<dbReference type="InterPro" id="IPR011990">
    <property type="entry name" value="TPR-like_helical_dom_sf"/>
</dbReference>
<dbReference type="eggNOG" id="COG0515">
    <property type="taxonomic scope" value="Bacteria"/>
</dbReference>
<dbReference type="InterPro" id="IPR019734">
    <property type="entry name" value="TPR_rpt"/>
</dbReference>
<dbReference type="RefSeq" id="WP_045979203.1">
    <property type="nucleotide sequence ID" value="NZ_JXXY01000006.1"/>
</dbReference>
<keyword evidence="6" id="KW-0812">Transmembrane</keyword>
<dbReference type="SMART" id="SM00028">
    <property type="entry name" value="TPR"/>
    <property type="match status" value="5"/>
</dbReference>
<organism evidence="8 9">
    <name type="scientific">Pseudoalteromonas ruthenica</name>
    <dbReference type="NCBI Taxonomy" id="151081"/>
    <lineage>
        <taxon>Bacteria</taxon>
        <taxon>Pseudomonadati</taxon>
        <taxon>Pseudomonadota</taxon>
        <taxon>Gammaproteobacteria</taxon>
        <taxon>Alteromonadales</taxon>
        <taxon>Pseudoalteromonadaceae</taxon>
        <taxon>Pseudoalteromonas</taxon>
    </lineage>
</organism>
<dbReference type="AlphaFoldDB" id="A0A0F4Q2B6"/>
<dbReference type="PROSITE" id="PS00108">
    <property type="entry name" value="PROTEIN_KINASE_ST"/>
    <property type="match status" value="1"/>
</dbReference>
<dbReference type="PANTHER" id="PTHR24348:SF22">
    <property type="entry name" value="NON-SPECIFIC SERINE_THREONINE PROTEIN KINASE"/>
    <property type="match status" value="1"/>
</dbReference>
<dbReference type="InterPro" id="IPR045269">
    <property type="entry name" value="Atg1-like"/>
</dbReference>
<dbReference type="SMART" id="SM00220">
    <property type="entry name" value="S_TKc"/>
    <property type="match status" value="1"/>
</dbReference>
<dbReference type="InterPro" id="IPR011009">
    <property type="entry name" value="Kinase-like_dom_sf"/>
</dbReference>
<keyword evidence="6" id="KW-0472">Membrane</keyword>
<evidence type="ECO:0000256" key="6">
    <source>
        <dbReference type="SAM" id="Phobius"/>
    </source>
</evidence>
<feature type="domain" description="Protein kinase" evidence="7">
    <location>
        <begin position="7"/>
        <end position="261"/>
    </location>
</feature>
<dbReference type="CDD" id="cd14014">
    <property type="entry name" value="STKc_PknB_like"/>
    <property type="match status" value="1"/>
</dbReference>
<dbReference type="Pfam" id="PF13432">
    <property type="entry name" value="TPR_16"/>
    <property type="match status" value="1"/>
</dbReference>
<keyword evidence="2" id="KW-0547">Nucleotide-binding</keyword>
<dbReference type="eggNOG" id="COG0457">
    <property type="taxonomic scope" value="Bacteria"/>
</dbReference>
<evidence type="ECO:0000256" key="1">
    <source>
        <dbReference type="ARBA" id="ARBA00022679"/>
    </source>
</evidence>
<dbReference type="GO" id="GO:0005776">
    <property type="term" value="C:autophagosome"/>
    <property type="evidence" value="ECO:0007669"/>
    <property type="project" value="TreeGrafter"/>
</dbReference>
<dbReference type="SUPFAM" id="SSF48452">
    <property type="entry name" value="TPR-like"/>
    <property type="match status" value="2"/>
</dbReference>
<evidence type="ECO:0000313" key="8">
    <source>
        <dbReference type="EMBL" id="KJZ01803.1"/>
    </source>
</evidence>
<dbReference type="OrthoDB" id="9801841at2"/>
<dbReference type="InterPro" id="IPR008271">
    <property type="entry name" value="Ser/Thr_kinase_AS"/>
</dbReference>
<sequence>MRTLAHYELNKVVYQGGMGTIYEAFDTKLERTVALKVLNTSGGSELDEDALSEARFLARLNHPNIIQVFDCGQSDGQQYLVMEFCRGKNLLQYQKQHVLTLEQKLAMLVDIAKGLEHAHRNSIIHRDLKPSNILISEAGQVKVADFGIAGFVGGNSHVSQSAGTKGYMSPEQLQGQALSHHSDWFSFAVVAIELLTGEHPFAGQGGQDISAAILQGQHLDLSTTQLPQQLQALLGQALSVKPAARLNLRRGPFSKQLEQLLQQRVQAAILEQQTEPVTLSNTTQKSALLRAKKLRWRYLVMAFVCAAVLVGGYLLRPYLLHQPVVAILPTQIYNLPDEFKHYESALKGSVQSAMWQQLLQQDQQIVSRAEMNMLAQGRDSDQFRDPKSYFQRLADYTGADTLISSSLDCQQRHCSVEISTLRAPNWQVQESMQWQTDIAGTTNLHDVAKYNTARLISPGIDSEQYRSLSTMKSNSPLFEMYTLFYVDNVATPEMFEKSLATVKESATSVEGYNLLREIALQLYHSTHEKTYLKQAISAIHNAPGEFKKLSSYYKSLVLLNIELGQIEEAKHALDMLTKVSHDQAAILNLEASILLAEGEDKQARDKLEVALSLRPNLRLQRKLALVLYWLGDFQSAKNLLADLVEKVPSDRRTHQYLADIALIEGDFTSAIESYSKTLNENSDSIDLSNLSIAYMMVQNYPMAEKFAKQALLSSPKNTGMMLNMADINMLNGKLVESKELYERLLQLNNGRESALAWSENAQAYAQLGDNEQAIKSLKHSFKLAEDKSELSYTAALVHALGGDFNSSLYYVEEALKSGYHQNWFLQPWFKPLCDFEKFRAMVSSHSQLCVN</sequence>
<dbReference type="GeneID" id="58227319"/>
<dbReference type="PATRIC" id="fig|151081.8.peg.1641"/>
<dbReference type="Gene3D" id="1.25.40.10">
    <property type="entry name" value="Tetratricopeptide repeat domain"/>
    <property type="match status" value="1"/>
</dbReference>
<dbReference type="PANTHER" id="PTHR24348">
    <property type="entry name" value="SERINE/THREONINE-PROTEIN KINASE UNC-51-RELATED"/>
    <property type="match status" value="1"/>
</dbReference>
<protein>
    <recommendedName>
        <fullName evidence="7">Protein kinase domain-containing protein</fullName>
    </recommendedName>
</protein>
<proteinExistence type="predicted"/>
<keyword evidence="4" id="KW-0067">ATP-binding</keyword>
<evidence type="ECO:0000256" key="2">
    <source>
        <dbReference type="ARBA" id="ARBA00022741"/>
    </source>
</evidence>
<dbReference type="InterPro" id="IPR000719">
    <property type="entry name" value="Prot_kinase_dom"/>
</dbReference>
<name>A0A0F4Q2B6_9GAMM</name>
<keyword evidence="5" id="KW-0802">TPR repeat</keyword>
<gene>
    <name evidence="8" type="ORF">TW72_02320</name>
</gene>
<dbReference type="Pfam" id="PF00069">
    <property type="entry name" value="Pkinase"/>
    <property type="match status" value="1"/>
</dbReference>
<evidence type="ECO:0000259" key="7">
    <source>
        <dbReference type="PROSITE" id="PS50011"/>
    </source>
</evidence>
<evidence type="ECO:0000256" key="3">
    <source>
        <dbReference type="ARBA" id="ARBA00022777"/>
    </source>
</evidence>
<keyword evidence="9" id="KW-1185">Reference proteome</keyword>
<evidence type="ECO:0000256" key="4">
    <source>
        <dbReference type="ARBA" id="ARBA00022840"/>
    </source>
</evidence>
<dbReference type="Gene3D" id="1.10.510.10">
    <property type="entry name" value="Transferase(Phosphotransferase) domain 1"/>
    <property type="match status" value="1"/>
</dbReference>
<accession>A0A0F4Q2B6</accession>
<dbReference type="SUPFAM" id="SSF56112">
    <property type="entry name" value="Protein kinase-like (PK-like)"/>
    <property type="match status" value="1"/>
</dbReference>
<dbReference type="PROSITE" id="PS50011">
    <property type="entry name" value="PROTEIN_KINASE_DOM"/>
    <property type="match status" value="1"/>
</dbReference>
<evidence type="ECO:0000313" key="9">
    <source>
        <dbReference type="Proteomes" id="UP000033664"/>
    </source>
</evidence>
<dbReference type="PROSITE" id="PS50005">
    <property type="entry name" value="TPR"/>
    <property type="match status" value="1"/>
</dbReference>
<feature type="transmembrane region" description="Helical" evidence="6">
    <location>
        <begin position="296"/>
        <end position="315"/>
    </location>
</feature>
<evidence type="ECO:0000256" key="5">
    <source>
        <dbReference type="PROSITE-ProRule" id="PRU00339"/>
    </source>
</evidence>
<keyword evidence="6" id="KW-1133">Transmembrane helix</keyword>
<dbReference type="Proteomes" id="UP000033664">
    <property type="component" value="Unassembled WGS sequence"/>
</dbReference>
<dbReference type="Gene3D" id="3.30.200.20">
    <property type="entry name" value="Phosphorylase Kinase, domain 1"/>
    <property type="match status" value="1"/>
</dbReference>
<feature type="repeat" description="TPR" evidence="5">
    <location>
        <begin position="754"/>
        <end position="787"/>
    </location>
</feature>
<dbReference type="EMBL" id="JXXZ01000002">
    <property type="protein sequence ID" value="KJZ01803.1"/>
    <property type="molecule type" value="Genomic_DNA"/>
</dbReference>
<dbReference type="GO" id="GO:0000407">
    <property type="term" value="C:phagophore assembly site"/>
    <property type="evidence" value="ECO:0007669"/>
    <property type="project" value="TreeGrafter"/>
</dbReference>
<dbReference type="GO" id="GO:0004674">
    <property type="term" value="F:protein serine/threonine kinase activity"/>
    <property type="evidence" value="ECO:0007669"/>
    <property type="project" value="InterPro"/>
</dbReference>
<reference evidence="8 9" key="1">
    <citation type="journal article" date="2015" name="BMC Genomics">
        <title>Genome mining reveals unlocked bioactive potential of marine Gram-negative bacteria.</title>
        <authorList>
            <person name="Machado H."/>
            <person name="Sonnenschein E.C."/>
            <person name="Melchiorsen J."/>
            <person name="Gram L."/>
        </authorList>
    </citation>
    <scope>NUCLEOTIDE SEQUENCE [LARGE SCALE GENOMIC DNA]</scope>
    <source>
        <strain evidence="8 9">S3137</strain>
    </source>
</reference>
<comment type="caution">
    <text evidence="8">The sequence shown here is derived from an EMBL/GenBank/DDBJ whole genome shotgun (WGS) entry which is preliminary data.</text>
</comment>
<keyword evidence="1" id="KW-0808">Transferase</keyword>
<keyword evidence="3" id="KW-0418">Kinase</keyword>